<dbReference type="SUPFAM" id="SSF46785">
    <property type="entry name" value="Winged helix' DNA-binding domain"/>
    <property type="match status" value="1"/>
</dbReference>
<protein>
    <submittedName>
        <fullName evidence="1">Uncharacterized protein</fullName>
    </submittedName>
</protein>
<organism evidence="1 2">
    <name type="scientific">Candidatus Nitrosarchaeum limnium BG20</name>
    <dbReference type="NCBI Taxonomy" id="859192"/>
    <lineage>
        <taxon>Archaea</taxon>
        <taxon>Nitrososphaerota</taxon>
        <taxon>Nitrososphaeria</taxon>
        <taxon>Nitrosopumilales</taxon>
        <taxon>Nitrosopumilaceae</taxon>
        <taxon>Nitrosarchaeum</taxon>
    </lineage>
</organism>
<gene>
    <name evidence="1" type="ORF">BG20_I1832</name>
</gene>
<comment type="caution">
    <text evidence="1">The sequence shown here is derived from an EMBL/GenBank/DDBJ whole genome shotgun (WGS) entry which is preliminary data.</text>
</comment>
<dbReference type="RefSeq" id="WP_010195157.1">
    <property type="nucleotide sequence ID" value="NZ_AHJG01000299.1"/>
</dbReference>
<dbReference type="InterPro" id="IPR036388">
    <property type="entry name" value="WH-like_DNA-bd_sf"/>
</dbReference>
<evidence type="ECO:0000313" key="2">
    <source>
        <dbReference type="Proteomes" id="UP000014065"/>
    </source>
</evidence>
<sequence>MPSFVENPNKLEQYGAYQKAIDSNEDFSNLEDVPLSKKEIRLRTSIKKVLLALDNHKKLNVSGILDKSGIHTNTLYHVMPILLKRKIISEKRIRHINNQKFYSLKRNRAIVYLEFLFLTDRFNIFNDLHKNLKQHFEKYCDPYPSLDIRVQKQIASFVEQRFTLTDELMKDCIIKKRSMSISDLTVEPANKLIMYFLSHKLCMGKCFENNHLSKVIVKDGISYCAECGHETKEDVYYSNPKLLHFSKGRFDKDSIPE</sequence>
<reference evidence="1 2" key="1">
    <citation type="journal article" date="2012" name="J. Bacteriol.">
        <title>Genome Sequence of "Candidatus Nitrosoarchaeum limnia" BG20, a Low-Salinity Ammonia-Oxidizing Archaeon from the San Francisco Bay Estuary.</title>
        <authorList>
            <person name="Mosier A.C."/>
            <person name="Allen E.E."/>
            <person name="Kim M."/>
            <person name="Ferriera S."/>
            <person name="Francis C.A."/>
        </authorList>
    </citation>
    <scope>NUCLEOTIDE SEQUENCE [LARGE SCALE GENOMIC DNA]</scope>
    <source>
        <strain evidence="1 2">BG20</strain>
    </source>
</reference>
<evidence type="ECO:0000313" key="1">
    <source>
        <dbReference type="EMBL" id="EPA04428.1"/>
    </source>
</evidence>
<keyword evidence="2" id="KW-1185">Reference proteome</keyword>
<name>S2E0H6_9ARCH</name>
<dbReference type="InterPro" id="IPR036390">
    <property type="entry name" value="WH_DNA-bd_sf"/>
</dbReference>
<dbReference type="Gene3D" id="1.10.10.10">
    <property type="entry name" value="Winged helix-like DNA-binding domain superfamily/Winged helix DNA-binding domain"/>
    <property type="match status" value="1"/>
</dbReference>
<dbReference type="Proteomes" id="UP000014065">
    <property type="component" value="Unassembled WGS sequence"/>
</dbReference>
<accession>S2E0H6</accession>
<dbReference type="EMBL" id="AHJG01000299">
    <property type="protein sequence ID" value="EPA04428.1"/>
    <property type="molecule type" value="Genomic_DNA"/>
</dbReference>
<dbReference type="AlphaFoldDB" id="S2E0H6"/>
<proteinExistence type="predicted"/>